<feature type="transmembrane region" description="Helical" evidence="7">
    <location>
        <begin position="141"/>
        <end position="158"/>
    </location>
</feature>
<feature type="transmembrane region" description="Helical" evidence="7">
    <location>
        <begin position="48"/>
        <end position="67"/>
    </location>
</feature>
<keyword evidence="5 7" id="KW-0472">Membrane</keyword>
<dbReference type="InterPro" id="IPR011701">
    <property type="entry name" value="MFS"/>
</dbReference>
<evidence type="ECO:0000256" key="5">
    <source>
        <dbReference type="ARBA" id="ARBA00023136"/>
    </source>
</evidence>
<gene>
    <name evidence="8" type="ORF">H4W31_004430</name>
</gene>
<feature type="transmembrane region" description="Helical" evidence="7">
    <location>
        <begin position="273"/>
        <end position="291"/>
    </location>
</feature>
<feature type="transmembrane region" description="Helical" evidence="7">
    <location>
        <begin position="73"/>
        <end position="97"/>
    </location>
</feature>
<keyword evidence="9" id="KW-1185">Reference proteome</keyword>
<dbReference type="SUPFAM" id="SSF103473">
    <property type="entry name" value="MFS general substrate transporter"/>
    <property type="match status" value="1"/>
</dbReference>
<feature type="transmembrane region" description="Helical" evidence="7">
    <location>
        <begin position="297"/>
        <end position="319"/>
    </location>
</feature>
<reference evidence="8" key="1">
    <citation type="submission" date="2020-10" db="EMBL/GenBank/DDBJ databases">
        <title>Sequencing the genomes of 1000 actinobacteria strains.</title>
        <authorList>
            <person name="Klenk H.-P."/>
        </authorList>
    </citation>
    <scope>NUCLEOTIDE SEQUENCE</scope>
    <source>
        <strain evidence="8">DSM 46832</strain>
    </source>
</reference>
<protein>
    <submittedName>
        <fullName evidence="8">MFS family permease</fullName>
    </submittedName>
</protein>
<evidence type="ECO:0000313" key="9">
    <source>
        <dbReference type="Proteomes" id="UP000649753"/>
    </source>
</evidence>
<comment type="caution">
    <text evidence="8">The sequence shown here is derived from an EMBL/GenBank/DDBJ whole genome shotgun (WGS) entry which is preliminary data.</text>
</comment>
<feature type="transmembrane region" description="Helical" evidence="7">
    <location>
        <begin position="360"/>
        <end position="377"/>
    </location>
</feature>
<dbReference type="CDD" id="cd06173">
    <property type="entry name" value="MFS_MefA_like"/>
    <property type="match status" value="1"/>
</dbReference>
<name>A0A927QZ98_9ACTN</name>
<dbReference type="GO" id="GO:0005886">
    <property type="term" value="C:plasma membrane"/>
    <property type="evidence" value="ECO:0007669"/>
    <property type="project" value="UniProtKB-SubCell"/>
</dbReference>
<feature type="transmembrane region" description="Helical" evidence="7">
    <location>
        <begin position="210"/>
        <end position="230"/>
    </location>
</feature>
<keyword evidence="3 7" id="KW-0812">Transmembrane</keyword>
<feature type="compositionally biased region" description="Basic and acidic residues" evidence="6">
    <location>
        <begin position="404"/>
        <end position="413"/>
    </location>
</feature>
<dbReference type="Proteomes" id="UP000649753">
    <property type="component" value="Unassembled WGS sequence"/>
</dbReference>
<dbReference type="EMBL" id="JADBEB010000001">
    <property type="protein sequence ID" value="MBE1488792.1"/>
    <property type="molecule type" value="Genomic_DNA"/>
</dbReference>
<comment type="subcellular location">
    <subcellularLocation>
        <location evidence="1">Cell membrane</location>
        <topology evidence="1">Multi-pass membrane protein</topology>
    </subcellularLocation>
</comment>
<dbReference type="PANTHER" id="PTHR23513">
    <property type="entry name" value="INTEGRAL MEMBRANE EFFLUX PROTEIN-RELATED"/>
    <property type="match status" value="1"/>
</dbReference>
<dbReference type="Gene3D" id="1.20.1250.20">
    <property type="entry name" value="MFS general substrate transporter like domains"/>
    <property type="match status" value="1"/>
</dbReference>
<dbReference type="Pfam" id="PF07690">
    <property type="entry name" value="MFS_1"/>
    <property type="match status" value="1"/>
</dbReference>
<feature type="transmembrane region" description="Helical" evidence="7">
    <location>
        <begin position="242"/>
        <end position="266"/>
    </location>
</feature>
<evidence type="ECO:0000256" key="3">
    <source>
        <dbReference type="ARBA" id="ARBA00022692"/>
    </source>
</evidence>
<sequence>MSLATGIWVLDLTGSSSLAALTGFCFFVPTLLGPVLGVLVDRFPRRPLIVWTHLLTAGAVLSLLTVHTEDQTWLIYAVMLGYGVSFVLIDAGEAALLPAALPPEVLGGVNGLRMSAQEGVKLIAPLVGAGLFGWWGGHSVALLTVGTLTAAAGLYLLIRLRPSVPAAAAPGAGVADQPSTAPTEPGPPERSAGRFLVGIRFLWARPELRITVLLGSITIAMSGLTTAALYSVVVEDLHRPATFLGVLSSAQGAGSILGGLIVGRLLRVRGTRAVGILGAVLVALGATGWGVPWWPVVVGSSFVIGIGLPWTLVAAMTAVQSRTPEALLGRVAGTASTLLFAPIAIATPLGAALVLLDRRLPLAIAATLCLGAALSAIRSARSIRATGSADAVAAGPTGTVETSRPADEARVGS</sequence>
<evidence type="ECO:0000256" key="7">
    <source>
        <dbReference type="SAM" id="Phobius"/>
    </source>
</evidence>
<accession>A0A927QZ98</accession>
<feature type="region of interest" description="Disordered" evidence="6">
    <location>
        <begin position="171"/>
        <end position="191"/>
    </location>
</feature>
<evidence type="ECO:0000256" key="4">
    <source>
        <dbReference type="ARBA" id="ARBA00022989"/>
    </source>
</evidence>
<dbReference type="GO" id="GO:0022857">
    <property type="term" value="F:transmembrane transporter activity"/>
    <property type="evidence" value="ECO:0007669"/>
    <property type="project" value="InterPro"/>
</dbReference>
<dbReference type="PANTHER" id="PTHR23513:SF6">
    <property type="entry name" value="MAJOR FACILITATOR SUPERFAMILY ASSOCIATED DOMAIN-CONTAINING PROTEIN"/>
    <property type="match status" value="1"/>
</dbReference>
<feature type="transmembrane region" description="Helical" evidence="7">
    <location>
        <begin position="20"/>
        <end position="41"/>
    </location>
</feature>
<organism evidence="8 9">
    <name type="scientific">Plantactinospora soyae</name>
    <dbReference type="NCBI Taxonomy" id="1544732"/>
    <lineage>
        <taxon>Bacteria</taxon>
        <taxon>Bacillati</taxon>
        <taxon>Actinomycetota</taxon>
        <taxon>Actinomycetes</taxon>
        <taxon>Micromonosporales</taxon>
        <taxon>Micromonosporaceae</taxon>
        <taxon>Plantactinospora</taxon>
    </lineage>
</organism>
<dbReference type="AlphaFoldDB" id="A0A927QZ98"/>
<evidence type="ECO:0000313" key="8">
    <source>
        <dbReference type="EMBL" id="MBE1488792.1"/>
    </source>
</evidence>
<keyword evidence="2" id="KW-1003">Cell membrane</keyword>
<feature type="region of interest" description="Disordered" evidence="6">
    <location>
        <begin position="393"/>
        <end position="413"/>
    </location>
</feature>
<evidence type="ECO:0000256" key="6">
    <source>
        <dbReference type="SAM" id="MobiDB-lite"/>
    </source>
</evidence>
<keyword evidence="4 7" id="KW-1133">Transmembrane helix</keyword>
<evidence type="ECO:0000256" key="2">
    <source>
        <dbReference type="ARBA" id="ARBA00022475"/>
    </source>
</evidence>
<evidence type="ECO:0000256" key="1">
    <source>
        <dbReference type="ARBA" id="ARBA00004651"/>
    </source>
</evidence>
<feature type="transmembrane region" description="Helical" evidence="7">
    <location>
        <begin position="331"/>
        <end position="354"/>
    </location>
</feature>
<dbReference type="InterPro" id="IPR036259">
    <property type="entry name" value="MFS_trans_sf"/>
</dbReference>
<proteinExistence type="predicted"/>